<organism evidence="1 2">
    <name type="scientific">Chitinophaga dinghuensis</name>
    <dbReference type="NCBI Taxonomy" id="1539050"/>
    <lineage>
        <taxon>Bacteria</taxon>
        <taxon>Pseudomonadati</taxon>
        <taxon>Bacteroidota</taxon>
        <taxon>Chitinophagia</taxon>
        <taxon>Chitinophagales</taxon>
        <taxon>Chitinophagaceae</taxon>
        <taxon>Chitinophaga</taxon>
    </lineage>
</organism>
<dbReference type="AlphaFoldDB" id="A0A327VQA8"/>
<evidence type="ECO:0000313" key="1">
    <source>
        <dbReference type="EMBL" id="RAJ75629.1"/>
    </source>
</evidence>
<sequence length="367" mass="41087">MFGFAKKNGRLIKMRRHPLTNTTTTWGAGQIGTNRNGEDYTYDANGNILTLNRNGNDDNRLAMDRLTYQYERDGEGYLLNNKLQLVQDAVPASTYPSDVDDMTKAFRYDSIGNLIADESNGISEIKWTVYGKIQSINSANGSLLYKYDAGGNRIYKEFRPTSSPAAVQRTWYLRDPHGQVLATYGNTNGDNATYWKEQYLYGSSRLGMWQPDMLVSGGTVGNAGSIWGQGNRKRYELTNHLGNVLATISDEKSGGNATAFNQTDYTPFGAQMDGAVWNLGGSYKYGFNGQEKSDEIKGEGNSYTAQFWEYDPRIGRRWNLDPKPIAGLSAYVVLANAPLWHVDFLGDTTVIVPIFESVWPDIYRNHL</sequence>
<comment type="caution">
    <text evidence="1">The sequence shown here is derived from an EMBL/GenBank/DDBJ whole genome shotgun (WGS) entry which is preliminary data.</text>
</comment>
<dbReference type="Gene3D" id="2.180.10.10">
    <property type="entry name" value="RHS repeat-associated core"/>
    <property type="match status" value="1"/>
</dbReference>
<accession>A0A327VQA8</accession>
<evidence type="ECO:0000313" key="2">
    <source>
        <dbReference type="Proteomes" id="UP000249819"/>
    </source>
</evidence>
<proteinExistence type="predicted"/>
<gene>
    <name evidence="1" type="ORF">CLV59_109243</name>
</gene>
<keyword evidence="2" id="KW-1185">Reference proteome</keyword>
<name>A0A327VQA8_9BACT</name>
<reference evidence="1 2" key="1">
    <citation type="submission" date="2018-06" db="EMBL/GenBank/DDBJ databases">
        <title>Genomic Encyclopedia of Archaeal and Bacterial Type Strains, Phase II (KMG-II): from individual species to whole genera.</title>
        <authorList>
            <person name="Goeker M."/>
        </authorList>
    </citation>
    <scope>NUCLEOTIDE SEQUENCE [LARGE SCALE GENOMIC DNA]</scope>
    <source>
        <strain evidence="1 2">DSM 29821</strain>
    </source>
</reference>
<protein>
    <recommendedName>
        <fullName evidence="3">RHS repeat-associated protein</fullName>
    </recommendedName>
</protein>
<evidence type="ECO:0008006" key="3">
    <source>
        <dbReference type="Google" id="ProtNLM"/>
    </source>
</evidence>
<dbReference type="Proteomes" id="UP000249819">
    <property type="component" value="Unassembled WGS sequence"/>
</dbReference>
<dbReference type="EMBL" id="QLMA01000009">
    <property type="protein sequence ID" value="RAJ75629.1"/>
    <property type="molecule type" value="Genomic_DNA"/>
</dbReference>